<evidence type="ECO:0000313" key="15">
    <source>
        <dbReference type="Proteomes" id="UP000694568"/>
    </source>
</evidence>
<dbReference type="GO" id="GO:0003691">
    <property type="term" value="F:double-stranded telomeric DNA binding"/>
    <property type="evidence" value="ECO:0007669"/>
    <property type="project" value="UniProtKB-UniRule"/>
</dbReference>
<protein>
    <recommendedName>
        <fullName evidence="10">Telomeric repeat-binding factor</fullName>
    </recommendedName>
</protein>
<comment type="subcellular location">
    <subcellularLocation>
        <location evidence="1">Chromosome</location>
        <location evidence="1">Telomere</location>
    </subcellularLocation>
    <subcellularLocation>
        <location evidence="10">Nucleus</location>
    </subcellularLocation>
</comment>
<evidence type="ECO:0000259" key="13">
    <source>
        <dbReference type="PROSITE" id="PS51294"/>
    </source>
</evidence>
<reference evidence="14" key="2">
    <citation type="submission" date="2025-09" db="UniProtKB">
        <authorList>
            <consortium name="Ensembl"/>
        </authorList>
    </citation>
    <scope>IDENTIFICATION</scope>
</reference>
<dbReference type="SUPFAM" id="SSF63600">
    <property type="entry name" value="Telomeric repeat binding factor (TRF) dimerisation domain"/>
    <property type="match status" value="1"/>
</dbReference>
<dbReference type="Gene3D" id="1.10.10.60">
    <property type="entry name" value="Homeodomain-like"/>
    <property type="match status" value="1"/>
</dbReference>
<keyword evidence="9 10" id="KW-0131">Cell cycle</keyword>
<dbReference type="GeneID" id="116037984"/>
<reference evidence="14" key="1">
    <citation type="submission" date="2025-08" db="UniProtKB">
        <authorList>
            <consortium name="Ensembl"/>
        </authorList>
    </citation>
    <scope>IDENTIFICATION</scope>
</reference>
<dbReference type="Ensembl" id="ENSSLUT00000035210.1">
    <property type="protein sequence ID" value="ENSSLUP00000034151.1"/>
    <property type="gene ID" value="ENSSLUG00000015181.1"/>
</dbReference>
<dbReference type="GeneTree" id="ENSGT00940000155268"/>
<dbReference type="OrthoDB" id="608866at2759"/>
<evidence type="ECO:0000256" key="2">
    <source>
        <dbReference type="ARBA" id="ARBA00022454"/>
    </source>
</evidence>
<dbReference type="GO" id="GO:0008156">
    <property type="term" value="P:negative regulation of DNA replication"/>
    <property type="evidence" value="ECO:0007669"/>
    <property type="project" value="TreeGrafter"/>
</dbReference>
<dbReference type="PANTHER" id="PTHR46734:SF1">
    <property type="entry name" value="TELOMERIC REPEAT-BINDING FACTOR 1"/>
    <property type="match status" value="1"/>
</dbReference>
<evidence type="ECO:0000256" key="1">
    <source>
        <dbReference type="ARBA" id="ARBA00004574"/>
    </source>
</evidence>
<feature type="domain" description="HTH myb-type" evidence="13">
    <location>
        <begin position="316"/>
        <end position="367"/>
    </location>
</feature>
<dbReference type="GO" id="GO:0003720">
    <property type="term" value="F:telomerase activity"/>
    <property type="evidence" value="ECO:0007669"/>
    <property type="project" value="TreeGrafter"/>
</dbReference>
<dbReference type="Pfam" id="PF08558">
    <property type="entry name" value="TRF"/>
    <property type="match status" value="1"/>
</dbReference>
<dbReference type="GO" id="GO:1905839">
    <property type="term" value="P:negative regulation of telomeric D-loop disassembly"/>
    <property type="evidence" value="ECO:0007669"/>
    <property type="project" value="TreeGrafter"/>
</dbReference>
<dbReference type="InterPro" id="IPR001005">
    <property type="entry name" value="SANT/Myb"/>
</dbReference>
<dbReference type="FunFam" id="1.25.40.210:FF:000001">
    <property type="entry name" value="Telomeric repeat-binding factor"/>
    <property type="match status" value="1"/>
</dbReference>
<keyword evidence="6 10" id="KW-0779">Telomere</keyword>
<dbReference type="GO" id="GO:0071532">
    <property type="term" value="F:ankyrin repeat binding"/>
    <property type="evidence" value="ECO:0007669"/>
    <property type="project" value="TreeGrafter"/>
</dbReference>
<keyword evidence="5" id="KW-0832">Ubl conjugation</keyword>
<evidence type="ECO:0000256" key="3">
    <source>
        <dbReference type="ARBA" id="ARBA00022499"/>
    </source>
</evidence>
<dbReference type="Gene3D" id="1.25.40.210">
    <property type="entry name" value="Telomere repeat-binding factor, dimerisation domain"/>
    <property type="match status" value="1"/>
</dbReference>
<evidence type="ECO:0000256" key="7">
    <source>
        <dbReference type="ARBA" id="ARBA00023125"/>
    </source>
</evidence>
<proteinExistence type="predicted"/>
<dbReference type="CTD" id="7013"/>
<dbReference type="PIRSF" id="PIRSF038016">
    <property type="entry name" value="Telomere_bd-1_Pin2"/>
    <property type="match status" value="1"/>
</dbReference>
<evidence type="ECO:0000313" key="14">
    <source>
        <dbReference type="Ensembl" id="ENSSLUP00000034151.1"/>
    </source>
</evidence>
<dbReference type="InterPro" id="IPR036507">
    <property type="entry name" value="Telomere_rpt-bd_fac_dimer_sf"/>
</dbReference>
<evidence type="ECO:0000256" key="11">
    <source>
        <dbReference type="SAM" id="MobiDB-lite"/>
    </source>
</evidence>
<evidence type="ECO:0000256" key="6">
    <source>
        <dbReference type="ARBA" id="ARBA00022895"/>
    </source>
</evidence>
<dbReference type="PROSITE" id="PS50090">
    <property type="entry name" value="MYB_LIKE"/>
    <property type="match status" value="1"/>
</dbReference>
<dbReference type="InterPro" id="IPR017930">
    <property type="entry name" value="Myb_dom"/>
</dbReference>
<dbReference type="PANTHER" id="PTHR46734">
    <property type="entry name" value="TELOMERIC REPEAT-BINDING FACTOR 1 TERF1"/>
    <property type="match status" value="1"/>
</dbReference>
<organism evidence="14 15">
    <name type="scientific">Sander lucioperca</name>
    <name type="common">Pike-perch</name>
    <name type="synonym">Perca lucioperca</name>
    <dbReference type="NCBI Taxonomy" id="283035"/>
    <lineage>
        <taxon>Eukaryota</taxon>
        <taxon>Metazoa</taxon>
        <taxon>Chordata</taxon>
        <taxon>Craniata</taxon>
        <taxon>Vertebrata</taxon>
        <taxon>Euteleostomi</taxon>
        <taxon>Actinopterygii</taxon>
        <taxon>Neopterygii</taxon>
        <taxon>Teleostei</taxon>
        <taxon>Neoteleostei</taxon>
        <taxon>Acanthomorphata</taxon>
        <taxon>Eupercaria</taxon>
        <taxon>Perciformes</taxon>
        <taxon>Percoidei</taxon>
        <taxon>Percidae</taxon>
        <taxon>Luciopercinae</taxon>
        <taxon>Sander</taxon>
    </lineage>
</organism>
<dbReference type="SUPFAM" id="SSF46689">
    <property type="entry name" value="Homeodomain-like"/>
    <property type="match status" value="1"/>
</dbReference>
<dbReference type="Pfam" id="PF00249">
    <property type="entry name" value="Myb_DNA-binding"/>
    <property type="match status" value="1"/>
</dbReference>
<dbReference type="InterPro" id="IPR052450">
    <property type="entry name" value="TRBD-Containing_Protein"/>
</dbReference>
<comment type="function">
    <text evidence="10">Binds the telomeric double-stranded 5'-TTAGGG-3' repeat.</text>
</comment>
<dbReference type="GO" id="GO:0008017">
    <property type="term" value="F:microtubule binding"/>
    <property type="evidence" value="ECO:0007669"/>
    <property type="project" value="TreeGrafter"/>
</dbReference>
<evidence type="ECO:0000256" key="9">
    <source>
        <dbReference type="ARBA" id="ARBA00023306"/>
    </source>
</evidence>
<feature type="region of interest" description="Disordered" evidence="11">
    <location>
        <begin position="294"/>
        <end position="319"/>
    </location>
</feature>
<keyword evidence="2" id="KW-0158">Chromosome</keyword>
<keyword evidence="15" id="KW-1185">Reference proteome</keyword>
<dbReference type="AlphaFoldDB" id="A0A8C9Z5C1"/>
<dbReference type="GO" id="GO:0008301">
    <property type="term" value="F:DNA binding, bending"/>
    <property type="evidence" value="ECO:0007669"/>
    <property type="project" value="TreeGrafter"/>
</dbReference>
<dbReference type="InterPro" id="IPR017357">
    <property type="entry name" value="TERF1/2"/>
</dbReference>
<name>A0A8C9Z5C1_SANLU</name>
<dbReference type="GO" id="GO:0042803">
    <property type="term" value="F:protein homodimerization activity"/>
    <property type="evidence" value="ECO:0007669"/>
    <property type="project" value="UniProtKB-UniRule"/>
</dbReference>
<keyword evidence="8 10" id="KW-0539">Nucleus</keyword>
<dbReference type="InterPro" id="IPR013867">
    <property type="entry name" value="Telomere_rpt-bd_fac_dimer_dom"/>
</dbReference>
<accession>A0A8C9Z5C1</accession>
<dbReference type="SMART" id="SM00717">
    <property type="entry name" value="SANT"/>
    <property type="match status" value="1"/>
</dbReference>
<dbReference type="Proteomes" id="UP000694568">
    <property type="component" value="Unplaced"/>
</dbReference>
<dbReference type="GO" id="GO:0098505">
    <property type="term" value="F:G-rich strand telomeric DNA binding"/>
    <property type="evidence" value="ECO:0007669"/>
    <property type="project" value="TreeGrafter"/>
</dbReference>
<dbReference type="GO" id="GO:0007004">
    <property type="term" value="P:telomere maintenance via telomerase"/>
    <property type="evidence" value="ECO:0007669"/>
    <property type="project" value="TreeGrafter"/>
</dbReference>
<sequence>MEPEINNKTATVASYIDGSVRFPHVTAVATGWMLDFMFVSLCRRFKEGKFDEFNEALLTFQAISQTPSLKGDLHDEKKMICAFLARVMHGKQLDVLFEEDDHVMPLMSAAKIWSNLEQTVADESLFTTITILLLVQSVAVCLEKGKLSSASSVLKWFENNNEFPQKVRVKLSTIVTRRETYHPFLMSFSFSRLLETIQTYLDAYLEKNPSDYLLKAAEMMVQSQNIEGLGDVVTRDSSLSEEANESTEDRKKKKNTVCLRTKRKLLSTKITDAWKPDTCKKAFVSLRRISKNELSQMTSRKSTDTSKITKTRKPPQKWTPQLDKYLEDGVKHHGQGKWSHILMDYDFEGRTGTMLKDRWRVLMKSHKVG</sequence>
<dbReference type="CDD" id="cd11660">
    <property type="entry name" value="SANT_TRF"/>
    <property type="match status" value="1"/>
</dbReference>
<gene>
    <name evidence="14" type="primary">terf1</name>
</gene>
<evidence type="ECO:0000256" key="5">
    <source>
        <dbReference type="ARBA" id="ARBA00022843"/>
    </source>
</evidence>
<dbReference type="GO" id="GO:0000783">
    <property type="term" value="C:nuclear telomere cap complex"/>
    <property type="evidence" value="ECO:0007669"/>
    <property type="project" value="TreeGrafter"/>
</dbReference>
<keyword evidence="4" id="KW-0597">Phosphoprotein</keyword>
<comment type="subunit">
    <text evidence="10">Homodimer.</text>
</comment>
<dbReference type="RefSeq" id="XP_031138015.1">
    <property type="nucleotide sequence ID" value="XM_031282155.1"/>
</dbReference>
<keyword evidence="3" id="KW-1017">Isopeptide bond</keyword>
<dbReference type="InterPro" id="IPR009057">
    <property type="entry name" value="Homeodomain-like_sf"/>
</dbReference>
<feature type="domain" description="Myb-like" evidence="12">
    <location>
        <begin position="310"/>
        <end position="363"/>
    </location>
</feature>
<feature type="compositionally biased region" description="Polar residues" evidence="11">
    <location>
        <begin position="294"/>
        <end position="308"/>
    </location>
</feature>
<evidence type="ECO:0000256" key="10">
    <source>
        <dbReference type="PIRNR" id="PIRNR038016"/>
    </source>
</evidence>
<dbReference type="PROSITE" id="PS51294">
    <property type="entry name" value="HTH_MYB"/>
    <property type="match status" value="1"/>
</dbReference>
<dbReference type="GO" id="GO:0005654">
    <property type="term" value="C:nucleoplasm"/>
    <property type="evidence" value="ECO:0007669"/>
    <property type="project" value="UniProtKB-ARBA"/>
</dbReference>
<evidence type="ECO:0000259" key="12">
    <source>
        <dbReference type="PROSITE" id="PS50090"/>
    </source>
</evidence>
<evidence type="ECO:0000256" key="4">
    <source>
        <dbReference type="ARBA" id="ARBA00022553"/>
    </source>
</evidence>
<keyword evidence="7 10" id="KW-0238">DNA-binding</keyword>
<evidence type="ECO:0000256" key="8">
    <source>
        <dbReference type="ARBA" id="ARBA00023242"/>
    </source>
</evidence>
<dbReference type="KEGG" id="sluc:116037984"/>